<dbReference type="GO" id="GO:0042254">
    <property type="term" value="P:ribosome biogenesis"/>
    <property type="evidence" value="ECO:0007669"/>
    <property type="project" value="UniProtKB-UniRule"/>
</dbReference>
<dbReference type="Proteomes" id="UP000887572">
    <property type="component" value="Unplaced"/>
</dbReference>
<dbReference type="SUPFAM" id="SSF52540">
    <property type="entry name" value="P-loop containing nucleoside triphosphate hydrolases"/>
    <property type="match status" value="1"/>
</dbReference>
<evidence type="ECO:0000256" key="4">
    <source>
        <dbReference type="ARBA" id="ARBA00023134"/>
    </source>
</evidence>
<dbReference type="InterPro" id="IPR045086">
    <property type="entry name" value="OBG_GTPase"/>
</dbReference>
<dbReference type="PROSITE" id="PS51710">
    <property type="entry name" value="G_OBG"/>
    <property type="match status" value="1"/>
</dbReference>
<accession>A0A914H1X9</accession>
<dbReference type="Pfam" id="PF01926">
    <property type="entry name" value="MMR_HSR1"/>
    <property type="match status" value="1"/>
</dbReference>
<feature type="domain" description="OBG-type G" evidence="5">
    <location>
        <begin position="186"/>
        <end position="241"/>
    </location>
</feature>
<dbReference type="PANTHER" id="PTHR11702:SF31">
    <property type="entry name" value="MITOCHONDRIAL RIBOSOME-ASSOCIATED GTPASE 2"/>
    <property type="match status" value="1"/>
</dbReference>
<dbReference type="InterPro" id="IPR027417">
    <property type="entry name" value="P-loop_NTPase"/>
</dbReference>
<evidence type="ECO:0000313" key="7">
    <source>
        <dbReference type="Proteomes" id="UP000887572"/>
    </source>
</evidence>
<proteinExistence type="inferred from homology"/>
<dbReference type="GO" id="GO:0005525">
    <property type="term" value="F:GTP binding"/>
    <property type="evidence" value="ECO:0007669"/>
    <property type="project" value="UniProtKB-KW"/>
</dbReference>
<dbReference type="InterPro" id="IPR006169">
    <property type="entry name" value="GTP1_OBG_dom"/>
</dbReference>
<dbReference type="PROSITE" id="PS51883">
    <property type="entry name" value="OBG"/>
    <property type="match status" value="1"/>
</dbReference>
<evidence type="ECO:0000256" key="1">
    <source>
        <dbReference type="ARBA" id="ARBA00007699"/>
    </source>
</evidence>
<dbReference type="PANTHER" id="PTHR11702">
    <property type="entry name" value="DEVELOPMENTALLY REGULATED GTP-BINDING PROTEIN-RELATED"/>
    <property type="match status" value="1"/>
</dbReference>
<dbReference type="AlphaFoldDB" id="A0A914H1X9"/>
<evidence type="ECO:0000259" key="5">
    <source>
        <dbReference type="PROSITE" id="PS51710"/>
    </source>
</evidence>
<dbReference type="Gene3D" id="2.70.210.12">
    <property type="entry name" value="GTP1/OBG domain"/>
    <property type="match status" value="1"/>
</dbReference>
<dbReference type="InterPro" id="IPR036726">
    <property type="entry name" value="GTP1_OBG_dom_sf"/>
</dbReference>
<dbReference type="PRINTS" id="PR00326">
    <property type="entry name" value="GTP1OBG"/>
</dbReference>
<dbReference type="SUPFAM" id="SSF82051">
    <property type="entry name" value="Obg GTP-binding protein N-terminal domain"/>
    <property type="match status" value="1"/>
</dbReference>
<evidence type="ECO:0000259" key="6">
    <source>
        <dbReference type="PROSITE" id="PS51883"/>
    </source>
</evidence>
<dbReference type="GO" id="GO:0003924">
    <property type="term" value="F:GTPase activity"/>
    <property type="evidence" value="ECO:0007669"/>
    <property type="project" value="InterPro"/>
</dbReference>
<protein>
    <submittedName>
        <fullName evidence="8">Uncharacterized protein</fullName>
    </submittedName>
</protein>
<keyword evidence="2" id="KW-0690">Ribosome biogenesis</keyword>
<dbReference type="Gene3D" id="3.40.50.300">
    <property type="entry name" value="P-loop containing nucleotide triphosphate hydrolases"/>
    <property type="match status" value="2"/>
</dbReference>
<organism evidence="7 8">
    <name type="scientific">Globodera rostochiensis</name>
    <name type="common">Golden nematode worm</name>
    <name type="synonym">Heterodera rostochiensis</name>
    <dbReference type="NCBI Taxonomy" id="31243"/>
    <lineage>
        <taxon>Eukaryota</taxon>
        <taxon>Metazoa</taxon>
        <taxon>Ecdysozoa</taxon>
        <taxon>Nematoda</taxon>
        <taxon>Chromadorea</taxon>
        <taxon>Rhabditida</taxon>
        <taxon>Tylenchina</taxon>
        <taxon>Tylenchomorpha</taxon>
        <taxon>Tylenchoidea</taxon>
        <taxon>Heteroderidae</taxon>
        <taxon>Heteroderinae</taxon>
        <taxon>Globodera</taxon>
    </lineage>
</organism>
<dbReference type="GO" id="GO:0005739">
    <property type="term" value="C:mitochondrion"/>
    <property type="evidence" value="ECO:0007669"/>
    <property type="project" value="TreeGrafter"/>
</dbReference>
<reference evidence="8" key="1">
    <citation type="submission" date="2022-11" db="UniProtKB">
        <authorList>
            <consortium name="WormBaseParasite"/>
        </authorList>
    </citation>
    <scope>IDENTIFICATION</scope>
</reference>
<dbReference type="GO" id="GO:0000287">
    <property type="term" value="F:magnesium ion binding"/>
    <property type="evidence" value="ECO:0007669"/>
    <property type="project" value="InterPro"/>
</dbReference>
<dbReference type="WBParaSite" id="Gr19_v10_g13393.t1">
    <property type="protein sequence ID" value="Gr19_v10_g13393.t1"/>
    <property type="gene ID" value="Gr19_v10_g13393"/>
</dbReference>
<sequence>MIDLRLLIAKKGLLIPPCSAHCFLLRSFYTENESSRQDSFRLPVLPKKSRSSGEPFSFVDYKRVFCEAGKGGDGRISFLRLKNIEFGGPDGGNGGNGGHVIFRADSKITDLSHLNDILKAPEGIDGQESCAHGKNGEHLFQNDARGGAGGHGNAFYLSNMVRKPLKAEEGGRGEETRYDIEMRIMATAGLVGIPNVGKSTLLRAISRAKPKVAAYPFTTLNPSVGMVQYGDFFQLAVADIPVSFGILCANEVVMYDADLGRKEAAVVVNKMDLFDGDKMMATIVSKFPKHRVFFVSGRHRLGLEPLLMFLREKHEQFSKEREAKLEIDKEQLMM</sequence>
<keyword evidence="4" id="KW-0342">GTP-binding</keyword>
<comment type="similarity">
    <text evidence="1">Belongs to the TRAFAC class OBG-HflX-like GTPase superfamily. OBG GTPase family.</text>
</comment>
<name>A0A914H1X9_GLORO</name>
<keyword evidence="7" id="KW-1185">Reference proteome</keyword>
<evidence type="ECO:0000256" key="2">
    <source>
        <dbReference type="ARBA" id="ARBA00022517"/>
    </source>
</evidence>
<dbReference type="InterPro" id="IPR014100">
    <property type="entry name" value="GTP-bd_Obg/CgtA"/>
</dbReference>
<dbReference type="Pfam" id="PF01018">
    <property type="entry name" value="GTP1_OBG"/>
    <property type="match status" value="1"/>
</dbReference>
<evidence type="ECO:0000313" key="8">
    <source>
        <dbReference type="WBParaSite" id="Gr19_v10_g13393.t1"/>
    </source>
</evidence>
<keyword evidence="3" id="KW-0547">Nucleotide-binding</keyword>
<dbReference type="InterPro" id="IPR006073">
    <property type="entry name" value="GTP-bd"/>
</dbReference>
<feature type="domain" description="Obg" evidence="6">
    <location>
        <begin position="56"/>
        <end position="334"/>
    </location>
</feature>
<evidence type="ECO:0000256" key="3">
    <source>
        <dbReference type="ARBA" id="ARBA00022741"/>
    </source>
</evidence>
<dbReference type="InterPro" id="IPR031167">
    <property type="entry name" value="G_OBG"/>
</dbReference>
<dbReference type="PIRSF" id="PIRSF002401">
    <property type="entry name" value="GTP_bd_Obg/CgtA"/>
    <property type="match status" value="1"/>
</dbReference>